<evidence type="ECO:0000313" key="1">
    <source>
        <dbReference type="RefSeq" id="XP_016479962.1"/>
    </source>
</evidence>
<dbReference type="OMA" id="EYNDFDW"/>
<dbReference type="RefSeq" id="XP_016479962.1">
    <property type="nucleotide sequence ID" value="XM_016624476.1"/>
</dbReference>
<reference evidence="1" key="1">
    <citation type="submission" date="2025-08" db="UniProtKB">
        <authorList>
            <consortium name="RefSeq"/>
        </authorList>
    </citation>
    <scope>IDENTIFICATION</scope>
</reference>
<dbReference type="KEGG" id="nta:107801193"/>
<sequence>MHQRKYTLELISELGLSAAKPASSPIDINVKLTTKRYDDHFVKTRTDTTVDSSTDQHAYQRLIGKLLCLTMSRLDISYGVQTLSQYLHQPKKSYMDAAMRIVKYAKKEPGRGILLSSNKS</sequence>
<name>A0A1S4ATA0_TOBAC</name>
<dbReference type="PaxDb" id="4097-A0A1S4ATA0"/>
<accession>A0A1S4ATA0</accession>
<gene>
    <name evidence="1" type="primary">LOC107801193</name>
</gene>
<proteinExistence type="predicted"/>
<dbReference type="OrthoDB" id="414945at2759"/>
<dbReference type="PANTHER" id="PTHR11439">
    <property type="entry name" value="GAG-POL-RELATED RETROTRANSPOSON"/>
    <property type="match status" value="1"/>
</dbReference>
<organism evidence="1">
    <name type="scientific">Nicotiana tabacum</name>
    <name type="common">Common tobacco</name>
    <dbReference type="NCBI Taxonomy" id="4097"/>
    <lineage>
        <taxon>Eukaryota</taxon>
        <taxon>Viridiplantae</taxon>
        <taxon>Streptophyta</taxon>
        <taxon>Embryophyta</taxon>
        <taxon>Tracheophyta</taxon>
        <taxon>Spermatophyta</taxon>
        <taxon>Magnoliopsida</taxon>
        <taxon>eudicotyledons</taxon>
        <taxon>Gunneridae</taxon>
        <taxon>Pentapetalae</taxon>
        <taxon>asterids</taxon>
        <taxon>lamiids</taxon>
        <taxon>Solanales</taxon>
        <taxon>Solanaceae</taxon>
        <taxon>Nicotianoideae</taxon>
        <taxon>Nicotianeae</taxon>
        <taxon>Nicotiana</taxon>
    </lineage>
</organism>
<dbReference type="AlphaFoldDB" id="A0A1S4ATA0"/>
<dbReference type="PANTHER" id="PTHR11439:SF511">
    <property type="match status" value="1"/>
</dbReference>
<protein>
    <submittedName>
        <fullName evidence="1">Uncharacterized mitochondrial protein AtMg00810-like</fullName>
    </submittedName>
</protein>